<organism evidence="2 3">
    <name type="scientific">Conger conger</name>
    <name type="common">Conger eel</name>
    <name type="synonym">Muraena conger</name>
    <dbReference type="NCBI Taxonomy" id="82655"/>
    <lineage>
        <taxon>Eukaryota</taxon>
        <taxon>Metazoa</taxon>
        <taxon>Chordata</taxon>
        <taxon>Craniata</taxon>
        <taxon>Vertebrata</taxon>
        <taxon>Euteleostomi</taxon>
        <taxon>Actinopterygii</taxon>
        <taxon>Neopterygii</taxon>
        <taxon>Teleostei</taxon>
        <taxon>Anguilliformes</taxon>
        <taxon>Congridae</taxon>
        <taxon>Conger</taxon>
    </lineage>
</organism>
<comment type="caution">
    <text evidence="2">The sequence shown here is derived from an EMBL/GenBank/DDBJ whole genome shotgun (WGS) entry which is preliminary data.</text>
</comment>
<sequence>MQRENFTSCYLPGCSGKNTTLLAAFTLIFVNETDLSGIFHPSSPKTTTQGRDTMRTTLHQAGPGTSADLELRVAQKIGWQLAEIGDELNRHYLNKPPNPWLLPLLGAGHAHRLARNRIYRRLFGAQQMQRRRPGEIWAWLITHFRRHVVRAECRGSWVSAGLGHPYSWAAGMFTAVLLATAVAWISF</sequence>
<keyword evidence="1" id="KW-0812">Transmembrane</keyword>
<dbReference type="AlphaFoldDB" id="A0A9Q1HJB4"/>
<evidence type="ECO:0000313" key="3">
    <source>
        <dbReference type="Proteomes" id="UP001152803"/>
    </source>
</evidence>
<protein>
    <submittedName>
        <fullName evidence="2">Uncharacterized protein</fullName>
    </submittedName>
</protein>
<keyword evidence="1" id="KW-1133">Transmembrane helix</keyword>
<feature type="transmembrane region" description="Helical" evidence="1">
    <location>
        <begin position="166"/>
        <end position="185"/>
    </location>
</feature>
<evidence type="ECO:0000313" key="2">
    <source>
        <dbReference type="EMBL" id="KAJ8249690.1"/>
    </source>
</evidence>
<evidence type="ECO:0000256" key="1">
    <source>
        <dbReference type="SAM" id="Phobius"/>
    </source>
</evidence>
<keyword evidence="1" id="KW-0472">Membrane</keyword>
<accession>A0A9Q1HJB4</accession>
<reference evidence="2" key="1">
    <citation type="journal article" date="2023" name="Science">
        <title>Genome structures resolve the early diversification of teleost fishes.</title>
        <authorList>
            <person name="Parey E."/>
            <person name="Louis A."/>
            <person name="Montfort J."/>
            <person name="Bouchez O."/>
            <person name="Roques C."/>
            <person name="Iampietro C."/>
            <person name="Lluch J."/>
            <person name="Castinel A."/>
            <person name="Donnadieu C."/>
            <person name="Desvignes T."/>
            <person name="Floi Bucao C."/>
            <person name="Jouanno E."/>
            <person name="Wen M."/>
            <person name="Mejri S."/>
            <person name="Dirks R."/>
            <person name="Jansen H."/>
            <person name="Henkel C."/>
            <person name="Chen W.J."/>
            <person name="Zahm M."/>
            <person name="Cabau C."/>
            <person name="Klopp C."/>
            <person name="Thompson A.W."/>
            <person name="Robinson-Rechavi M."/>
            <person name="Braasch I."/>
            <person name="Lecointre G."/>
            <person name="Bobe J."/>
            <person name="Postlethwait J.H."/>
            <person name="Berthelot C."/>
            <person name="Roest Crollius H."/>
            <person name="Guiguen Y."/>
        </authorList>
    </citation>
    <scope>NUCLEOTIDE SEQUENCE</scope>
    <source>
        <strain evidence="2">Concon-B</strain>
    </source>
</reference>
<dbReference type="OrthoDB" id="8418477at2759"/>
<keyword evidence="3" id="KW-1185">Reference proteome</keyword>
<proteinExistence type="predicted"/>
<dbReference type="Proteomes" id="UP001152803">
    <property type="component" value="Unassembled WGS sequence"/>
</dbReference>
<dbReference type="EMBL" id="JAFJMO010000019">
    <property type="protein sequence ID" value="KAJ8249690.1"/>
    <property type="molecule type" value="Genomic_DNA"/>
</dbReference>
<name>A0A9Q1HJB4_CONCO</name>
<gene>
    <name evidence="2" type="ORF">COCON_G00229060</name>
</gene>